<dbReference type="GO" id="GO:0008360">
    <property type="term" value="P:regulation of cell shape"/>
    <property type="evidence" value="ECO:0007669"/>
    <property type="project" value="UniProtKB-KW"/>
</dbReference>
<dbReference type="SUPFAM" id="SSF53681">
    <property type="entry name" value="Aspartate/glutamate racemase"/>
    <property type="match status" value="2"/>
</dbReference>
<dbReference type="InterPro" id="IPR018187">
    <property type="entry name" value="Asp/Glu_racemase_AS_1"/>
</dbReference>
<dbReference type="HOGENOM" id="CLU_052344_0_0_7"/>
<keyword evidence="4 8" id="KW-0573">Peptidoglycan synthesis</keyword>
<dbReference type="AlphaFoldDB" id="A0A0H3A9X3"/>
<keyword evidence="3 8" id="KW-0133">Cell shape</keyword>
<dbReference type="PANTHER" id="PTHR21198">
    <property type="entry name" value="GLUTAMATE RACEMASE"/>
    <property type="match status" value="1"/>
</dbReference>
<evidence type="ECO:0000256" key="2">
    <source>
        <dbReference type="ARBA" id="ARBA00013090"/>
    </source>
</evidence>
<name>A0A0H3A9X3_NITV4</name>
<protein>
    <recommendedName>
        <fullName evidence="7 8">Glutamate racemase</fullName>
        <ecNumber evidence="2 8">5.1.1.3</ecNumber>
    </recommendedName>
</protein>
<comment type="similarity">
    <text evidence="8">Belongs to the aspartate/glutamate racemases family.</text>
</comment>
<dbReference type="Pfam" id="PF01177">
    <property type="entry name" value="Asp_Glu_race"/>
    <property type="match status" value="1"/>
</dbReference>
<dbReference type="InterPro" id="IPR004391">
    <property type="entry name" value="Glu_race"/>
</dbReference>
<feature type="active site" description="Proton donor/acceptor" evidence="8">
    <location>
        <position position="197"/>
    </location>
</feature>
<gene>
    <name evidence="8" type="primary">murI</name>
    <name evidence="9" type="ordered locus">Dvul_2202</name>
</gene>
<evidence type="ECO:0000313" key="9">
    <source>
        <dbReference type="EMBL" id="ABM29218.1"/>
    </source>
</evidence>
<dbReference type="GO" id="GO:0009252">
    <property type="term" value="P:peptidoglycan biosynthetic process"/>
    <property type="evidence" value="ECO:0007669"/>
    <property type="project" value="UniProtKB-UniRule"/>
</dbReference>
<evidence type="ECO:0000256" key="3">
    <source>
        <dbReference type="ARBA" id="ARBA00022960"/>
    </source>
</evidence>
<dbReference type="InterPro" id="IPR001920">
    <property type="entry name" value="Asp/Glu_race"/>
</dbReference>
<dbReference type="PANTHER" id="PTHR21198:SF2">
    <property type="entry name" value="GLUTAMATE RACEMASE"/>
    <property type="match status" value="1"/>
</dbReference>
<dbReference type="UniPathway" id="UPA00219"/>
<dbReference type="PROSITE" id="PS00923">
    <property type="entry name" value="ASP_GLU_RACEMASE_1"/>
    <property type="match status" value="1"/>
</dbReference>
<dbReference type="GO" id="GO:0071555">
    <property type="term" value="P:cell wall organization"/>
    <property type="evidence" value="ECO:0007669"/>
    <property type="project" value="UniProtKB-KW"/>
</dbReference>
<feature type="binding site" evidence="8">
    <location>
        <begin position="78"/>
        <end position="79"/>
    </location>
    <ligand>
        <name>substrate</name>
    </ligand>
</feature>
<organism evidence="9 10">
    <name type="scientific">Nitratidesulfovibrio vulgaris (strain DP4)</name>
    <name type="common">Desulfovibrio vulgaris</name>
    <dbReference type="NCBI Taxonomy" id="391774"/>
    <lineage>
        <taxon>Bacteria</taxon>
        <taxon>Pseudomonadati</taxon>
        <taxon>Thermodesulfobacteriota</taxon>
        <taxon>Desulfovibrionia</taxon>
        <taxon>Desulfovibrionales</taxon>
        <taxon>Desulfovibrionaceae</taxon>
        <taxon>Nitratidesulfovibrio</taxon>
    </lineage>
</organism>
<feature type="binding site" evidence="8">
    <location>
        <begin position="46"/>
        <end position="47"/>
    </location>
    <ligand>
        <name>substrate</name>
    </ligand>
</feature>
<dbReference type="KEGG" id="dvl:Dvul_2202"/>
<dbReference type="FunFam" id="3.40.50.1860:FF:000002">
    <property type="entry name" value="Glutamate racemase"/>
    <property type="match status" value="1"/>
</dbReference>
<accession>A0A0H3A9X3</accession>
<comment type="function">
    <text evidence="8">Provides the (R)-glutamate required for cell wall biosynthesis.</text>
</comment>
<dbReference type="PROSITE" id="PS00924">
    <property type="entry name" value="ASP_GLU_RACEMASE_2"/>
    <property type="match status" value="1"/>
</dbReference>
<dbReference type="HAMAP" id="MF_00258">
    <property type="entry name" value="Glu_racemase"/>
    <property type="match status" value="1"/>
</dbReference>
<feature type="binding site" evidence="8">
    <location>
        <begin position="14"/>
        <end position="15"/>
    </location>
    <ligand>
        <name>substrate</name>
    </ligand>
</feature>
<proteinExistence type="inferred from homology"/>
<dbReference type="Gene3D" id="3.40.50.1860">
    <property type="match status" value="2"/>
</dbReference>
<keyword evidence="6 8" id="KW-0961">Cell wall biogenesis/degradation</keyword>
<evidence type="ECO:0000256" key="1">
    <source>
        <dbReference type="ARBA" id="ARBA00001602"/>
    </source>
</evidence>
<dbReference type="RefSeq" id="WP_010938069.1">
    <property type="nucleotide sequence ID" value="NC_008751.1"/>
</dbReference>
<evidence type="ECO:0000313" key="10">
    <source>
        <dbReference type="Proteomes" id="UP000009173"/>
    </source>
</evidence>
<dbReference type="Proteomes" id="UP000009173">
    <property type="component" value="Chromosome"/>
</dbReference>
<evidence type="ECO:0000256" key="6">
    <source>
        <dbReference type="ARBA" id="ARBA00023316"/>
    </source>
</evidence>
<feature type="binding site" evidence="8">
    <location>
        <begin position="198"/>
        <end position="199"/>
    </location>
    <ligand>
        <name>substrate</name>
    </ligand>
</feature>
<dbReference type="SMR" id="A0A0H3A9X3"/>
<comment type="pathway">
    <text evidence="8">Cell wall biogenesis; peptidoglycan biosynthesis.</text>
</comment>
<dbReference type="EC" id="5.1.1.3" evidence="2 8"/>
<sequence length="282" mass="30269">MTVEQARLPIGLFDSGVGGLTVLKALRQRMPCEDMLYLGDTARLPYGTKSSETIARYALQATSKLVERRIKLLVVACNTATSVALDTLREAYPGIPVIGVVEPGAQASCRASLQGRIAVIATESTIRGRAYHKAIHRLRPQAHIVGQACPLFVPLAEEGWVDGPIAESIAARYLDPIFKPASGSDRVETPDCLVLGCTHFPLLARAIRNVIGPDVVIVDSAATTAFAVHQELDARGLIHPQHGDDCGTTRFLTTDDVPRFARTGGLFLGTPIAPDEVELVDL</sequence>
<dbReference type="GO" id="GO:0008881">
    <property type="term" value="F:glutamate racemase activity"/>
    <property type="evidence" value="ECO:0007669"/>
    <property type="project" value="UniProtKB-UniRule"/>
</dbReference>
<comment type="catalytic activity">
    <reaction evidence="1 8">
        <text>L-glutamate = D-glutamate</text>
        <dbReference type="Rhea" id="RHEA:12813"/>
        <dbReference type="ChEBI" id="CHEBI:29985"/>
        <dbReference type="ChEBI" id="CHEBI:29986"/>
        <dbReference type="EC" id="5.1.1.3"/>
    </reaction>
</comment>
<dbReference type="EMBL" id="CP000527">
    <property type="protein sequence ID" value="ABM29218.1"/>
    <property type="molecule type" value="Genomic_DNA"/>
</dbReference>
<evidence type="ECO:0000256" key="4">
    <source>
        <dbReference type="ARBA" id="ARBA00022984"/>
    </source>
</evidence>
<feature type="active site" description="Proton donor/acceptor" evidence="8">
    <location>
        <position position="77"/>
    </location>
</feature>
<evidence type="ECO:0000256" key="7">
    <source>
        <dbReference type="ARBA" id="ARBA00070053"/>
    </source>
</evidence>
<evidence type="ECO:0000256" key="5">
    <source>
        <dbReference type="ARBA" id="ARBA00023235"/>
    </source>
</evidence>
<evidence type="ECO:0000256" key="8">
    <source>
        <dbReference type="HAMAP-Rule" id="MF_00258"/>
    </source>
</evidence>
<dbReference type="NCBIfam" id="TIGR00067">
    <property type="entry name" value="glut_race"/>
    <property type="match status" value="1"/>
</dbReference>
<reference evidence="10" key="1">
    <citation type="journal article" date="2009" name="Environ. Microbiol.">
        <title>Contribution of mobile genetic elements to Desulfovibrio vulgaris genome plasticity.</title>
        <authorList>
            <person name="Walker C.B."/>
            <person name="Stolyar S."/>
            <person name="Chivian D."/>
            <person name="Pinel N."/>
            <person name="Gabster J.A."/>
            <person name="Dehal P.S."/>
            <person name="He Z."/>
            <person name="Yang Z.K."/>
            <person name="Yen H.C."/>
            <person name="Zhou J."/>
            <person name="Wall J.D."/>
            <person name="Hazen T.C."/>
            <person name="Arkin A.P."/>
            <person name="Stahl D.A."/>
        </authorList>
    </citation>
    <scope>NUCLEOTIDE SEQUENCE [LARGE SCALE GENOMIC DNA]</scope>
    <source>
        <strain evidence="10">DP4</strain>
    </source>
</reference>
<keyword evidence="5 8" id="KW-0413">Isomerase</keyword>
<dbReference type="InterPro" id="IPR015942">
    <property type="entry name" value="Asp/Glu/hydantoin_racemase"/>
</dbReference>
<dbReference type="InterPro" id="IPR033134">
    <property type="entry name" value="Asp/Glu_racemase_AS_2"/>
</dbReference>